<dbReference type="Proteomes" id="UP000295197">
    <property type="component" value="Unassembled WGS sequence"/>
</dbReference>
<dbReference type="OrthoDB" id="710332at2"/>
<proteinExistence type="predicted"/>
<protein>
    <submittedName>
        <fullName evidence="4">Uncharacterized protein</fullName>
    </submittedName>
</protein>
<feature type="chain" id="PRO_5020188054" evidence="3">
    <location>
        <begin position="18"/>
        <end position="212"/>
    </location>
</feature>
<feature type="compositionally biased region" description="Polar residues" evidence="1">
    <location>
        <begin position="153"/>
        <end position="162"/>
    </location>
</feature>
<sequence>MKGIRIIAMACVVCVLASCGSLRNKSKQSASLEVVEGAKVEQTINEQSGSNVDIKEVEKDKGVITTERETTTTTVKEGSKSKVVIKKDDLKPGENFLKDSAGQQVKAVLDTLNKTLTIEVTSKDETTTTNVKERITDQRDLSKERHESKQDSTNKQVANAQEVNRRVSEESSASESKPNVWAVFVSKIGWGVAFLIILLGVLWWFFRGAKRW</sequence>
<name>A0A4R3VXY4_9SPHI</name>
<keyword evidence="2" id="KW-0472">Membrane</keyword>
<evidence type="ECO:0000256" key="2">
    <source>
        <dbReference type="SAM" id="Phobius"/>
    </source>
</evidence>
<accession>A0A4R3VXY4</accession>
<gene>
    <name evidence="4" type="ORF">EDC17_101168</name>
</gene>
<organism evidence="4 5">
    <name type="scientific">Sphingobacterium alimentarium</name>
    <dbReference type="NCBI Taxonomy" id="797292"/>
    <lineage>
        <taxon>Bacteria</taxon>
        <taxon>Pseudomonadati</taxon>
        <taxon>Bacteroidota</taxon>
        <taxon>Sphingobacteriia</taxon>
        <taxon>Sphingobacteriales</taxon>
        <taxon>Sphingobacteriaceae</taxon>
        <taxon>Sphingobacterium</taxon>
    </lineage>
</organism>
<keyword evidence="5" id="KW-1185">Reference proteome</keyword>
<evidence type="ECO:0000313" key="4">
    <source>
        <dbReference type="EMBL" id="TCV17149.1"/>
    </source>
</evidence>
<dbReference type="EMBL" id="SMBZ01000011">
    <property type="protein sequence ID" value="TCV17149.1"/>
    <property type="molecule type" value="Genomic_DNA"/>
</dbReference>
<dbReference type="PROSITE" id="PS51257">
    <property type="entry name" value="PROKAR_LIPOPROTEIN"/>
    <property type="match status" value="1"/>
</dbReference>
<feature type="signal peptide" evidence="3">
    <location>
        <begin position="1"/>
        <end position="17"/>
    </location>
</feature>
<evidence type="ECO:0000256" key="1">
    <source>
        <dbReference type="SAM" id="MobiDB-lite"/>
    </source>
</evidence>
<evidence type="ECO:0000313" key="5">
    <source>
        <dbReference type="Proteomes" id="UP000295197"/>
    </source>
</evidence>
<reference evidence="4 5" key="1">
    <citation type="submission" date="2019-03" db="EMBL/GenBank/DDBJ databases">
        <title>Genomic Encyclopedia of Type Strains, Phase IV (KMG-IV): sequencing the most valuable type-strain genomes for metagenomic binning, comparative biology and taxonomic classification.</title>
        <authorList>
            <person name="Goeker M."/>
        </authorList>
    </citation>
    <scope>NUCLEOTIDE SEQUENCE [LARGE SCALE GENOMIC DNA]</scope>
    <source>
        <strain evidence="4 5">DSM 22362</strain>
    </source>
</reference>
<keyword evidence="3" id="KW-0732">Signal</keyword>
<feature type="compositionally biased region" description="Basic and acidic residues" evidence="1">
    <location>
        <begin position="137"/>
        <end position="152"/>
    </location>
</feature>
<feature type="transmembrane region" description="Helical" evidence="2">
    <location>
        <begin position="180"/>
        <end position="206"/>
    </location>
</feature>
<evidence type="ECO:0000256" key="3">
    <source>
        <dbReference type="SAM" id="SignalP"/>
    </source>
</evidence>
<keyword evidence="2" id="KW-1133">Transmembrane helix</keyword>
<comment type="caution">
    <text evidence="4">The sequence shown here is derived from an EMBL/GenBank/DDBJ whole genome shotgun (WGS) entry which is preliminary data.</text>
</comment>
<keyword evidence="2" id="KW-0812">Transmembrane</keyword>
<feature type="region of interest" description="Disordered" evidence="1">
    <location>
        <begin position="137"/>
        <end position="171"/>
    </location>
</feature>
<dbReference type="RefSeq" id="WP_132777232.1">
    <property type="nucleotide sequence ID" value="NZ_SMBZ01000011.1"/>
</dbReference>
<dbReference type="AlphaFoldDB" id="A0A4R3VXY4"/>